<dbReference type="Pfam" id="PF07883">
    <property type="entry name" value="Cupin_2"/>
    <property type="match status" value="1"/>
</dbReference>
<evidence type="ECO:0000313" key="3">
    <source>
        <dbReference type="Proteomes" id="UP000799302"/>
    </source>
</evidence>
<reference evidence="2" key="1">
    <citation type="journal article" date="2020" name="Stud. Mycol.">
        <title>101 Dothideomycetes genomes: a test case for predicting lifestyles and emergence of pathogens.</title>
        <authorList>
            <person name="Haridas S."/>
            <person name="Albert R."/>
            <person name="Binder M."/>
            <person name="Bloem J."/>
            <person name="Labutti K."/>
            <person name="Salamov A."/>
            <person name="Andreopoulos B."/>
            <person name="Baker S."/>
            <person name="Barry K."/>
            <person name="Bills G."/>
            <person name="Bluhm B."/>
            <person name="Cannon C."/>
            <person name="Castanera R."/>
            <person name="Culley D."/>
            <person name="Daum C."/>
            <person name="Ezra D."/>
            <person name="Gonzalez J."/>
            <person name="Henrissat B."/>
            <person name="Kuo A."/>
            <person name="Liang C."/>
            <person name="Lipzen A."/>
            <person name="Lutzoni F."/>
            <person name="Magnuson J."/>
            <person name="Mondo S."/>
            <person name="Nolan M."/>
            <person name="Ohm R."/>
            <person name="Pangilinan J."/>
            <person name="Park H.-J."/>
            <person name="Ramirez L."/>
            <person name="Alfaro M."/>
            <person name="Sun H."/>
            <person name="Tritt A."/>
            <person name="Yoshinaga Y."/>
            <person name="Zwiers L.-H."/>
            <person name="Turgeon B."/>
            <person name="Goodwin S."/>
            <person name="Spatafora J."/>
            <person name="Crous P."/>
            <person name="Grigoriev I."/>
        </authorList>
    </citation>
    <scope>NUCLEOTIDE SEQUENCE</scope>
    <source>
        <strain evidence="2">CBS 115976</strain>
    </source>
</reference>
<dbReference type="PANTHER" id="PTHR36440:SF1">
    <property type="entry name" value="PUTATIVE (AFU_ORTHOLOGUE AFUA_8G07350)-RELATED"/>
    <property type="match status" value="1"/>
</dbReference>
<feature type="domain" description="Cupin type-2" evidence="1">
    <location>
        <begin position="63"/>
        <end position="112"/>
    </location>
</feature>
<dbReference type="EMBL" id="MU004236">
    <property type="protein sequence ID" value="KAF2668884.1"/>
    <property type="molecule type" value="Genomic_DNA"/>
</dbReference>
<keyword evidence="3" id="KW-1185">Reference proteome</keyword>
<accession>A0A6A6UD94</accession>
<dbReference type="AlphaFoldDB" id="A0A6A6UD94"/>
<dbReference type="InterPro" id="IPR013096">
    <property type="entry name" value="Cupin_2"/>
</dbReference>
<dbReference type="InterPro" id="IPR053146">
    <property type="entry name" value="QDO-like"/>
</dbReference>
<dbReference type="OrthoDB" id="2588190at2759"/>
<gene>
    <name evidence="2" type="ORF">BT63DRAFT_389104</name>
</gene>
<dbReference type="Proteomes" id="UP000799302">
    <property type="component" value="Unassembled WGS sequence"/>
</dbReference>
<dbReference type="CDD" id="cd02215">
    <property type="entry name" value="cupin_QDO_N_C"/>
    <property type="match status" value="1"/>
</dbReference>
<name>A0A6A6UD94_9PEZI</name>
<dbReference type="InterPro" id="IPR011051">
    <property type="entry name" value="RmlC_Cupin_sf"/>
</dbReference>
<dbReference type="InterPro" id="IPR014710">
    <property type="entry name" value="RmlC-like_jellyroll"/>
</dbReference>
<proteinExistence type="predicted"/>
<dbReference type="PANTHER" id="PTHR36440">
    <property type="entry name" value="PUTATIVE (AFU_ORTHOLOGUE AFUA_8G07350)-RELATED"/>
    <property type="match status" value="1"/>
</dbReference>
<dbReference type="Gene3D" id="2.60.120.10">
    <property type="entry name" value="Jelly Rolls"/>
    <property type="match status" value="2"/>
</dbReference>
<protein>
    <submittedName>
        <fullName evidence="2">RmlC-like cupin</fullName>
    </submittedName>
</protein>
<sequence length="353" mass="38879">MASAGKGSLKWTTEPATGESYVVSNFEGERVTIPGSKTVYRILASSKQTQGKIAVFTTGGVAGDAPGFHYHNEAHDVFLITKGFLKLWNGDKCRILGPGDFAYIPPTIIHNPEPLGPHTETFGLVAPGDWIDFFRYIGEPYSGTVTAEFDNRNIKEHIMGKMMKADRDYDVHFVRDYHPPEVKDFDENDSVIPEGQSPYYLKANTGPRWLAGSVLSRPFVTTAQNGGKFAITSLESSKDYESRGNVFSRFLTFKNTDHCFSVQEGVLIVKLKDGEEQTVREGETAVIQAGQSFSLSFGSKYVRAWSIASGDGVETVIQTIGKPFKGFVLPEEPPELDDLELAETLKSIGVDLD</sequence>
<evidence type="ECO:0000313" key="2">
    <source>
        <dbReference type="EMBL" id="KAF2668884.1"/>
    </source>
</evidence>
<dbReference type="SUPFAM" id="SSF51182">
    <property type="entry name" value="RmlC-like cupins"/>
    <property type="match status" value="1"/>
</dbReference>
<organism evidence="2 3">
    <name type="scientific">Microthyrium microscopicum</name>
    <dbReference type="NCBI Taxonomy" id="703497"/>
    <lineage>
        <taxon>Eukaryota</taxon>
        <taxon>Fungi</taxon>
        <taxon>Dikarya</taxon>
        <taxon>Ascomycota</taxon>
        <taxon>Pezizomycotina</taxon>
        <taxon>Dothideomycetes</taxon>
        <taxon>Dothideomycetes incertae sedis</taxon>
        <taxon>Microthyriales</taxon>
        <taxon>Microthyriaceae</taxon>
        <taxon>Microthyrium</taxon>
    </lineage>
</organism>
<evidence type="ECO:0000259" key="1">
    <source>
        <dbReference type="Pfam" id="PF07883"/>
    </source>
</evidence>